<proteinExistence type="predicted"/>
<sequence length="262" mass="27417">MAWECDDCGTRSTSPPCDECGSEVGEYTGFVWVCPDCGRQSAKNNPPCPRCGGMDLEQRRPDYSDIDDEISVPGYAQLAKPLVPLFLVVAIVVALFATGVVPLPEDLDVALNGPRVVDAPGSADQADGVNLSDVESGILDRVDEYRAERDADALSRDGTLDSMATFAAQREVAGDYDGGRVVGGLRDFSPACQPAIFLLGSTDGGGATIDDFENESAAAQALFEVLVADLEGSATLTDATAANAVDVHVAPDGRIYAAYAVC</sequence>
<comment type="caution">
    <text evidence="2">The sequence shown here is derived from an EMBL/GenBank/DDBJ whole genome shotgun (WGS) entry which is preliminary data.</text>
</comment>
<evidence type="ECO:0000313" key="3">
    <source>
        <dbReference type="Proteomes" id="UP001597034"/>
    </source>
</evidence>
<evidence type="ECO:0008006" key="4">
    <source>
        <dbReference type="Google" id="ProtNLM"/>
    </source>
</evidence>
<name>A0ABD6DHK8_9EURY</name>
<gene>
    <name evidence="2" type="ORF">ACFSBL_03925</name>
</gene>
<dbReference type="RefSeq" id="WP_256400071.1">
    <property type="nucleotide sequence ID" value="NZ_JANHJR010000002.1"/>
</dbReference>
<dbReference type="Proteomes" id="UP001597034">
    <property type="component" value="Unassembled WGS sequence"/>
</dbReference>
<reference evidence="2 3" key="1">
    <citation type="journal article" date="2019" name="Int. J. Syst. Evol. Microbiol.">
        <title>The Global Catalogue of Microorganisms (GCM) 10K type strain sequencing project: providing services to taxonomists for standard genome sequencing and annotation.</title>
        <authorList>
            <consortium name="The Broad Institute Genomics Platform"/>
            <consortium name="The Broad Institute Genome Sequencing Center for Infectious Disease"/>
            <person name="Wu L."/>
            <person name="Ma J."/>
        </authorList>
    </citation>
    <scope>NUCLEOTIDE SEQUENCE [LARGE SCALE GENOMIC DNA]</scope>
    <source>
        <strain evidence="2 3">CGMCC 1.10390</strain>
    </source>
</reference>
<keyword evidence="1" id="KW-0812">Transmembrane</keyword>
<feature type="transmembrane region" description="Helical" evidence="1">
    <location>
        <begin position="82"/>
        <end position="103"/>
    </location>
</feature>
<dbReference type="AlphaFoldDB" id="A0ABD6DHK8"/>
<keyword evidence="3" id="KW-1185">Reference proteome</keyword>
<protein>
    <recommendedName>
        <fullName evidence="4">Double zinc ribbon</fullName>
    </recommendedName>
</protein>
<evidence type="ECO:0000256" key="1">
    <source>
        <dbReference type="SAM" id="Phobius"/>
    </source>
</evidence>
<keyword evidence="1" id="KW-1133">Transmembrane helix</keyword>
<accession>A0ABD6DHK8</accession>
<organism evidence="2 3">
    <name type="scientific">Haloarchaeobius litoreus</name>
    <dbReference type="NCBI Taxonomy" id="755306"/>
    <lineage>
        <taxon>Archaea</taxon>
        <taxon>Methanobacteriati</taxon>
        <taxon>Methanobacteriota</taxon>
        <taxon>Stenosarchaea group</taxon>
        <taxon>Halobacteria</taxon>
        <taxon>Halobacteriales</taxon>
        <taxon>Halorubellaceae</taxon>
        <taxon>Haloarchaeobius</taxon>
    </lineage>
</organism>
<evidence type="ECO:0000313" key="2">
    <source>
        <dbReference type="EMBL" id="MFD1644825.1"/>
    </source>
</evidence>
<dbReference type="EMBL" id="JBHUDO010000001">
    <property type="protein sequence ID" value="MFD1644825.1"/>
    <property type="molecule type" value="Genomic_DNA"/>
</dbReference>
<keyword evidence="1" id="KW-0472">Membrane</keyword>